<protein>
    <submittedName>
        <fullName evidence="1">9201_t:CDS:1</fullName>
    </submittedName>
</protein>
<comment type="caution">
    <text evidence="1">The sequence shown here is derived from an EMBL/GenBank/DDBJ whole genome shotgun (WGS) entry which is preliminary data.</text>
</comment>
<proteinExistence type="predicted"/>
<organism evidence="1 2">
    <name type="scientific">Cetraspora pellucida</name>
    <dbReference type="NCBI Taxonomy" id="1433469"/>
    <lineage>
        <taxon>Eukaryota</taxon>
        <taxon>Fungi</taxon>
        <taxon>Fungi incertae sedis</taxon>
        <taxon>Mucoromycota</taxon>
        <taxon>Glomeromycotina</taxon>
        <taxon>Glomeromycetes</taxon>
        <taxon>Diversisporales</taxon>
        <taxon>Gigasporaceae</taxon>
        <taxon>Cetraspora</taxon>
    </lineage>
</organism>
<dbReference type="Proteomes" id="UP000789366">
    <property type="component" value="Unassembled WGS sequence"/>
</dbReference>
<evidence type="ECO:0000313" key="2">
    <source>
        <dbReference type="Proteomes" id="UP000789366"/>
    </source>
</evidence>
<gene>
    <name evidence="1" type="ORF">SPELUC_LOCUS3556</name>
</gene>
<name>A0ACA9L6L5_9GLOM</name>
<keyword evidence="2" id="KW-1185">Reference proteome</keyword>
<dbReference type="EMBL" id="CAJVPW010002767">
    <property type="protein sequence ID" value="CAG8512810.1"/>
    <property type="molecule type" value="Genomic_DNA"/>
</dbReference>
<accession>A0ACA9L6L5</accession>
<reference evidence="1" key="1">
    <citation type="submission" date="2021-06" db="EMBL/GenBank/DDBJ databases">
        <authorList>
            <person name="Kallberg Y."/>
            <person name="Tangrot J."/>
            <person name="Rosling A."/>
        </authorList>
    </citation>
    <scope>NUCLEOTIDE SEQUENCE</scope>
    <source>
        <strain evidence="1">28 12/20/2015</strain>
    </source>
</reference>
<sequence length="939" mass="105338">MDEDSVYEESYAASGFTSVYEESLESYTPPRSNKFYRQTSEYHIQQAEDAVRALKYVVNGPGWKKVLTNKRGTMVYNKRGSMLDEKTTVYMGEHEIVGFTPQTIFAVIGMRKPWDDWYEGGHLVDNLNDTTSTTYMVMHALAGTKSRDLSLVEKIECAPTGEIYFAATSVDNPKVPNIAGRIRAEIILNGWILESLSISPPRTRVIYVLQVNVNSWFPNFIVSTYMSRRPLVLCAVEDYLIKNDPPIMSINNTSQTSPKLSPKISPKISNGIHDNDIVERKTPKRKISFKESEPIPEDINFTTFDSDTIYEESIQLSENHTYIDDNLLPLIPSDTSSQVKLPKLTQRSIPVPPSSPQAISPKSMSITSSDIKQSLRQDRHHNSAINALSKLKTLASDLNGWEFHTEERDVKIYVREGISNSLPMTRGDARFDEGINIERLGPNEFLTKLAMKSNFPISRRDLSTVSIIERDPETGTIWHASTSIVDPLIPENKRHVRANLDISGWQLRPRVDEEDLSTYLEITYIVDIDIKLESIPPSIIKNILLQPPLCVANIIEILKTMGHPPYVKNTTDSIISEEIDIKTFQYDLAMEIIGNGVTDIKTSKTMYPNGFDVSVAPEGLKIELLAPRYTDIRVTVPDELRFETVNIRITTNPIRDSSIDSPAPSSTDGSEDNEILVSDSADSTLVTKDSDIYERENFQLKHLKAVVTDPKVTITDQISQPSEEGPELETQKLIEQNIFVNMNKEKQECPSEETSPPLPILLTTTTIKPPPTIKPPQMLPTTTIKPPQMLPKTTTIKPPQMLPKTTIKPPQMLPPTTIKPPQMLPKITTTKPPQMLPKTTTIKPPQMLPMTTTIKPPQMLPKTTTTKPTQMQPKTTTIRAPQMLPITISPLTLPTTTIKPLQPKTTTKSPTAIKQPILPPTTIAPPPPIHHQQQPPHQL</sequence>
<evidence type="ECO:0000313" key="1">
    <source>
        <dbReference type="EMBL" id="CAG8512810.1"/>
    </source>
</evidence>